<protein>
    <recommendedName>
        <fullName evidence="3">BHLH domain-containing protein</fullName>
    </recommendedName>
</protein>
<evidence type="ECO:0000259" key="3">
    <source>
        <dbReference type="PROSITE" id="PS50888"/>
    </source>
</evidence>
<keyword evidence="2" id="KW-0804">Transcription</keyword>
<comment type="caution">
    <text evidence="4">The sequence shown here is derived from an EMBL/GenBank/DDBJ whole genome shotgun (WGS) entry which is preliminary data.</text>
</comment>
<feature type="domain" description="BHLH" evidence="3">
    <location>
        <begin position="158"/>
        <end position="207"/>
    </location>
</feature>
<dbReference type="Pfam" id="PF00010">
    <property type="entry name" value="HLH"/>
    <property type="match status" value="1"/>
</dbReference>
<dbReference type="SUPFAM" id="SSF47459">
    <property type="entry name" value="HLH, helix-loop-helix DNA-binding domain"/>
    <property type="match status" value="1"/>
</dbReference>
<evidence type="ECO:0000256" key="2">
    <source>
        <dbReference type="ARBA" id="ARBA00023163"/>
    </source>
</evidence>
<dbReference type="EMBL" id="CM035414">
    <property type="protein sequence ID" value="KAH7428666.1"/>
    <property type="molecule type" value="Genomic_DNA"/>
</dbReference>
<name>A0A8T2U444_CERRI</name>
<organism evidence="4 5">
    <name type="scientific">Ceratopteris richardii</name>
    <name type="common">Triangle waterfern</name>
    <dbReference type="NCBI Taxonomy" id="49495"/>
    <lineage>
        <taxon>Eukaryota</taxon>
        <taxon>Viridiplantae</taxon>
        <taxon>Streptophyta</taxon>
        <taxon>Embryophyta</taxon>
        <taxon>Tracheophyta</taxon>
        <taxon>Polypodiopsida</taxon>
        <taxon>Polypodiidae</taxon>
        <taxon>Polypodiales</taxon>
        <taxon>Pteridineae</taxon>
        <taxon>Pteridaceae</taxon>
        <taxon>Parkerioideae</taxon>
        <taxon>Ceratopteris</taxon>
    </lineage>
</organism>
<dbReference type="InterPro" id="IPR036638">
    <property type="entry name" value="HLH_DNA-bd_sf"/>
</dbReference>
<gene>
    <name evidence="4" type="ORF">KP509_09G010700</name>
</gene>
<evidence type="ECO:0000313" key="5">
    <source>
        <dbReference type="Proteomes" id="UP000825935"/>
    </source>
</evidence>
<evidence type="ECO:0000313" key="4">
    <source>
        <dbReference type="EMBL" id="KAH7428666.1"/>
    </source>
</evidence>
<dbReference type="GO" id="GO:0046983">
    <property type="term" value="F:protein dimerization activity"/>
    <property type="evidence" value="ECO:0007669"/>
    <property type="project" value="InterPro"/>
</dbReference>
<dbReference type="OrthoDB" id="690068at2759"/>
<dbReference type="PROSITE" id="PS50888">
    <property type="entry name" value="BHLH"/>
    <property type="match status" value="1"/>
</dbReference>
<dbReference type="AlphaFoldDB" id="A0A8T2U444"/>
<keyword evidence="5" id="KW-1185">Reference proteome</keyword>
<dbReference type="InterPro" id="IPR011598">
    <property type="entry name" value="bHLH_dom"/>
</dbReference>
<dbReference type="Gene3D" id="4.10.280.10">
    <property type="entry name" value="Helix-loop-helix DNA-binding domain"/>
    <property type="match status" value="1"/>
</dbReference>
<dbReference type="Proteomes" id="UP000825935">
    <property type="component" value="Chromosome 9"/>
</dbReference>
<sequence length="242" mass="27237">MAGADQCVNVHRTIESEVVVPSQHTPAFTSTGSQKTTANAVSESVVNSKLHRSGITVETSAHTGLLSTSLMQTDPMENRYLLDRCSPQYESGTKLPKLGEKLQQQNLVTALKGELVASSAGRRGVKRRQVESLDADCISSGNSSGDHHHEQDKEMNDLAAINHMYTERRRRKRQRECFADLRKLVPNIGKVSEHSFRNMYGLYIYFVYRHHTIMFIKELQSKADELERLYSLKDELLASDLG</sequence>
<evidence type="ECO:0000256" key="1">
    <source>
        <dbReference type="ARBA" id="ARBA00023015"/>
    </source>
</evidence>
<reference evidence="4" key="1">
    <citation type="submission" date="2021-08" db="EMBL/GenBank/DDBJ databases">
        <title>WGS assembly of Ceratopteris richardii.</title>
        <authorList>
            <person name="Marchant D.B."/>
            <person name="Chen G."/>
            <person name="Jenkins J."/>
            <person name="Shu S."/>
            <person name="Leebens-Mack J."/>
            <person name="Grimwood J."/>
            <person name="Schmutz J."/>
            <person name="Soltis P."/>
            <person name="Soltis D."/>
            <person name="Chen Z.-H."/>
        </authorList>
    </citation>
    <scope>NUCLEOTIDE SEQUENCE</scope>
    <source>
        <strain evidence="4">Whitten #5841</strain>
        <tissue evidence="4">Leaf</tissue>
    </source>
</reference>
<keyword evidence="1" id="KW-0805">Transcription regulation</keyword>
<accession>A0A8T2U444</accession>
<proteinExistence type="predicted"/>